<keyword evidence="3" id="KW-1185">Reference proteome</keyword>
<dbReference type="Gramene" id="PUZ51078">
    <property type="protein sequence ID" value="PUZ51078"/>
    <property type="gene ID" value="GQ55_6G144500"/>
</dbReference>
<feature type="region of interest" description="Disordered" evidence="1">
    <location>
        <begin position="172"/>
        <end position="215"/>
    </location>
</feature>
<evidence type="ECO:0000313" key="3">
    <source>
        <dbReference type="Proteomes" id="UP000244336"/>
    </source>
</evidence>
<evidence type="ECO:0000313" key="2">
    <source>
        <dbReference type="EMBL" id="PUZ51078.1"/>
    </source>
</evidence>
<name>A0A2T7D661_9POAL</name>
<dbReference type="EMBL" id="CM009754">
    <property type="protein sequence ID" value="PUZ51078.1"/>
    <property type="molecule type" value="Genomic_DNA"/>
</dbReference>
<sequence>MAIRKLPLVLRWIRLGSSSHWQPRAGTKMMTVALNQELRNPSPSPSTSTPGAAGLLRWEGCMDEEWEEESRGGGAFLWNLLHPRPQPEAGGGLDPEAQPQPTDPLPDLGEEAIGPLGRRLGRQRAGAGQGGRGLGWRYADGAATGWPPWRHGGETCWRRRWGGAVGRRANVLARRSQSRGGRRSEAEAGARGSAWDGGSGERESWLAQGGSLRQD</sequence>
<protein>
    <submittedName>
        <fullName evidence="2">Uncharacterized protein</fullName>
    </submittedName>
</protein>
<evidence type="ECO:0000256" key="1">
    <source>
        <dbReference type="SAM" id="MobiDB-lite"/>
    </source>
</evidence>
<gene>
    <name evidence="2" type="ORF">GQ55_6G144500</name>
</gene>
<feature type="region of interest" description="Disordered" evidence="1">
    <location>
        <begin position="81"/>
        <end position="113"/>
    </location>
</feature>
<organism evidence="2 3">
    <name type="scientific">Panicum hallii var. hallii</name>
    <dbReference type="NCBI Taxonomy" id="1504633"/>
    <lineage>
        <taxon>Eukaryota</taxon>
        <taxon>Viridiplantae</taxon>
        <taxon>Streptophyta</taxon>
        <taxon>Embryophyta</taxon>
        <taxon>Tracheophyta</taxon>
        <taxon>Spermatophyta</taxon>
        <taxon>Magnoliopsida</taxon>
        <taxon>Liliopsida</taxon>
        <taxon>Poales</taxon>
        <taxon>Poaceae</taxon>
        <taxon>PACMAD clade</taxon>
        <taxon>Panicoideae</taxon>
        <taxon>Panicodae</taxon>
        <taxon>Paniceae</taxon>
        <taxon>Panicinae</taxon>
        <taxon>Panicum</taxon>
        <taxon>Panicum sect. Panicum</taxon>
    </lineage>
</organism>
<proteinExistence type="predicted"/>
<reference evidence="2 3" key="1">
    <citation type="submission" date="2018-04" db="EMBL/GenBank/DDBJ databases">
        <title>WGS assembly of Panicum hallii var. hallii HAL2.</title>
        <authorList>
            <person name="Lovell J."/>
            <person name="Jenkins J."/>
            <person name="Lowry D."/>
            <person name="Mamidi S."/>
            <person name="Sreedasyam A."/>
            <person name="Weng X."/>
            <person name="Barry K."/>
            <person name="Bonette J."/>
            <person name="Campitelli B."/>
            <person name="Daum C."/>
            <person name="Gordon S."/>
            <person name="Gould B."/>
            <person name="Lipzen A."/>
            <person name="MacQueen A."/>
            <person name="Palacio-Mejia J."/>
            <person name="Plott C."/>
            <person name="Shakirov E."/>
            <person name="Shu S."/>
            <person name="Yoshinaga Y."/>
            <person name="Zane M."/>
            <person name="Rokhsar D."/>
            <person name="Grimwood J."/>
            <person name="Schmutz J."/>
            <person name="Juenger T."/>
        </authorList>
    </citation>
    <scope>NUCLEOTIDE SEQUENCE [LARGE SCALE GENOMIC DNA]</scope>
    <source>
        <strain evidence="3">cv. HAL2</strain>
    </source>
</reference>
<accession>A0A2T7D661</accession>
<dbReference type="AlphaFoldDB" id="A0A2T7D661"/>
<dbReference type="Proteomes" id="UP000244336">
    <property type="component" value="Chromosome 6"/>
</dbReference>